<proteinExistence type="predicted"/>
<protein>
    <submittedName>
        <fullName evidence="1">Uncharacterized protein</fullName>
    </submittedName>
</protein>
<reference evidence="1" key="1">
    <citation type="submission" date="2020-02" db="EMBL/GenBank/DDBJ databases">
        <authorList>
            <person name="Meier V. D."/>
        </authorList>
    </citation>
    <scope>NUCLEOTIDE SEQUENCE</scope>
    <source>
        <strain evidence="1">AVDCRST_MAG77</strain>
    </source>
</reference>
<dbReference type="EMBL" id="CADCTC010000197">
    <property type="protein sequence ID" value="CAA9277470.1"/>
    <property type="molecule type" value="Genomic_DNA"/>
</dbReference>
<organism evidence="1">
    <name type="scientific">uncultured Chloroflexota bacterium</name>
    <dbReference type="NCBI Taxonomy" id="166587"/>
    <lineage>
        <taxon>Bacteria</taxon>
        <taxon>Bacillati</taxon>
        <taxon>Chloroflexota</taxon>
        <taxon>environmental samples</taxon>
    </lineage>
</organism>
<accession>A0A6J4JIN2</accession>
<feature type="non-terminal residue" evidence="1">
    <location>
        <position position="102"/>
    </location>
</feature>
<gene>
    <name evidence="1" type="ORF">AVDCRST_MAG77-3606</name>
</gene>
<dbReference type="AlphaFoldDB" id="A0A6J4JIN2"/>
<evidence type="ECO:0000313" key="1">
    <source>
        <dbReference type="EMBL" id="CAA9277470.1"/>
    </source>
</evidence>
<feature type="non-terminal residue" evidence="1">
    <location>
        <position position="1"/>
    </location>
</feature>
<name>A0A6J4JIN2_9CHLR</name>
<sequence>DRRGRALAGGDGSVRLRAQGAAAGVPAGAPPSGGALLARVCHARRAERAGGGGSGGAWRRVGAAALGAPQLPGGGAGGARHAAGVALAGGWDGSAAAHAAVL</sequence>